<name>A0A1I2B5U9_9ACTN</name>
<dbReference type="Proteomes" id="UP000198716">
    <property type="component" value="Unassembled WGS sequence"/>
</dbReference>
<dbReference type="InterPro" id="IPR000026">
    <property type="entry name" value="N1-like"/>
</dbReference>
<gene>
    <name evidence="3" type="ORF">SAMN04487819_11581</name>
</gene>
<evidence type="ECO:0000313" key="3">
    <source>
        <dbReference type="EMBL" id="SFE51347.1"/>
    </source>
</evidence>
<evidence type="ECO:0000313" key="4">
    <source>
        <dbReference type="Proteomes" id="UP000198716"/>
    </source>
</evidence>
<protein>
    <submittedName>
        <fullName evidence="3">Ribonuclease T1</fullName>
    </submittedName>
</protein>
<dbReference type="AlphaFoldDB" id="A0A1I2B5U9"/>
<keyword evidence="2" id="KW-0378">Hydrolase</keyword>
<evidence type="ECO:0000256" key="1">
    <source>
        <dbReference type="ARBA" id="ARBA00022722"/>
    </source>
</evidence>
<reference evidence="4" key="1">
    <citation type="submission" date="2016-10" db="EMBL/GenBank/DDBJ databases">
        <authorList>
            <person name="Varghese N."/>
            <person name="Submissions S."/>
        </authorList>
    </citation>
    <scope>NUCLEOTIDE SEQUENCE [LARGE SCALE GENOMIC DNA]</scope>
    <source>
        <strain evidence="4">DSM 45004</strain>
    </source>
</reference>
<evidence type="ECO:0000256" key="2">
    <source>
        <dbReference type="ARBA" id="ARBA00022801"/>
    </source>
</evidence>
<dbReference type="SUPFAM" id="SSF53933">
    <property type="entry name" value="Microbial ribonucleases"/>
    <property type="match status" value="1"/>
</dbReference>
<dbReference type="GO" id="GO:0004521">
    <property type="term" value="F:RNA endonuclease activity"/>
    <property type="evidence" value="ECO:0007669"/>
    <property type="project" value="InterPro"/>
</dbReference>
<dbReference type="Gene3D" id="3.10.450.30">
    <property type="entry name" value="Microbial ribonucleases"/>
    <property type="match status" value="1"/>
</dbReference>
<dbReference type="Pfam" id="PF00545">
    <property type="entry name" value="Ribonuclease"/>
    <property type="match status" value="1"/>
</dbReference>
<accession>A0A1I2B5U9</accession>
<dbReference type="GO" id="GO:0003723">
    <property type="term" value="F:RNA binding"/>
    <property type="evidence" value="ECO:0007669"/>
    <property type="project" value="InterPro"/>
</dbReference>
<dbReference type="InterPro" id="IPR016191">
    <property type="entry name" value="Ribonuclease/ribotoxin"/>
</dbReference>
<organism evidence="3 4">
    <name type="scientific">Actinopolyspora alba</name>
    <dbReference type="NCBI Taxonomy" id="673379"/>
    <lineage>
        <taxon>Bacteria</taxon>
        <taxon>Bacillati</taxon>
        <taxon>Actinomycetota</taxon>
        <taxon>Actinomycetes</taxon>
        <taxon>Actinopolysporales</taxon>
        <taxon>Actinopolysporaceae</taxon>
        <taxon>Actinopolyspora</taxon>
        <taxon>Actinopolyspora alba group</taxon>
    </lineage>
</organism>
<proteinExistence type="predicted"/>
<sequence length="148" mass="15948">MLVMRQHAVKLSGLMLTGLIAVLGLLGPVAAVSAEPVAERSSTVTAAAACGNTSGFERVALSSLPPEATDTVRLIQQGGPYPYPEDGGVFHNWEGILPDCPDGYYHEYTVETPGIDHRGARRFVVGSEGEYFYTADHYESFRLTDINS</sequence>
<keyword evidence="4" id="KW-1185">Reference proteome</keyword>
<keyword evidence="1" id="KW-0540">Nuclease</keyword>
<dbReference type="GO" id="GO:0016787">
    <property type="term" value="F:hydrolase activity"/>
    <property type="evidence" value="ECO:0007669"/>
    <property type="project" value="UniProtKB-KW"/>
</dbReference>
<dbReference type="EMBL" id="FOMZ01000015">
    <property type="protein sequence ID" value="SFE51347.1"/>
    <property type="molecule type" value="Genomic_DNA"/>
</dbReference>